<protein>
    <recommendedName>
        <fullName evidence="2">DUF2062 domain-containing protein</fullName>
    </recommendedName>
</protein>
<feature type="domain" description="DUF2062" evidence="2">
    <location>
        <begin position="21"/>
        <end position="181"/>
    </location>
</feature>
<organism evidence="3 4">
    <name type="scientific">Sterolibacterium denitrificans</name>
    <dbReference type="NCBI Taxonomy" id="157592"/>
    <lineage>
        <taxon>Bacteria</taxon>
        <taxon>Pseudomonadati</taxon>
        <taxon>Pseudomonadota</taxon>
        <taxon>Betaproteobacteria</taxon>
        <taxon>Nitrosomonadales</taxon>
        <taxon>Sterolibacteriaceae</taxon>
        <taxon>Sterolibacterium</taxon>
    </lineage>
</organism>
<proteinExistence type="predicted"/>
<dbReference type="RefSeq" id="WP_154715995.1">
    <property type="nucleotide sequence ID" value="NZ_LT837803.1"/>
</dbReference>
<dbReference type="EMBL" id="LT837803">
    <property type="protein sequence ID" value="SMB22509.1"/>
    <property type="molecule type" value="Genomic_DNA"/>
</dbReference>
<keyword evidence="1" id="KW-0812">Transmembrane</keyword>
<accession>A0A7Z7MUC7</accession>
<name>A0A7Z7MUC7_9PROT</name>
<feature type="transmembrane region" description="Helical" evidence="1">
    <location>
        <begin position="41"/>
        <end position="62"/>
    </location>
</feature>
<dbReference type="PANTHER" id="PTHR40547">
    <property type="entry name" value="SLL0298 PROTEIN"/>
    <property type="match status" value="1"/>
</dbReference>
<evidence type="ECO:0000313" key="3">
    <source>
        <dbReference type="EMBL" id="SMB22509.1"/>
    </source>
</evidence>
<dbReference type="Proteomes" id="UP000242886">
    <property type="component" value="Chromosome SDENCHOL"/>
</dbReference>
<feature type="transmembrane region" description="Helical" evidence="1">
    <location>
        <begin position="150"/>
        <end position="175"/>
    </location>
</feature>
<dbReference type="Pfam" id="PF09835">
    <property type="entry name" value="DUF2062"/>
    <property type="match status" value="1"/>
</dbReference>
<evidence type="ECO:0000313" key="4">
    <source>
        <dbReference type="Proteomes" id="UP000242886"/>
    </source>
</evidence>
<keyword evidence="4" id="KW-1185">Reference proteome</keyword>
<dbReference type="PANTHER" id="PTHR40547:SF1">
    <property type="entry name" value="SLL0298 PROTEIN"/>
    <property type="match status" value="1"/>
</dbReference>
<evidence type="ECO:0000259" key="2">
    <source>
        <dbReference type="Pfam" id="PF09835"/>
    </source>
</evidence>
<keyword evidence="1" id="KW-1133">Transmembrane helix</keyword>
<dbReference type="AlphaFoldDB" id="A0A7Z7MUC7"/>
<evidence type="ECO:0000256" key="1">
    <source>
        <dbReference type="SAM" id="Phobius"/>
    </source>
</evidence>
<reference evidence="3" key="1">
    <citation type="submission" date="2017-03" db="EMBL/GenBank/DDBJ databases">
        <authorList>
            <consortium name="AG Boll"/>
        </authorList>
    </citation>
    <scope>NUCLEOTIDE SEQUENCE [LARGE SCALE GENOMIC DNA]</scope>
    <source>
        <strain evidence="3">Chol</strain>
    </source>
</reference>
<sequence length="189" mass="21008">MLKFLRSRIPNREQITRNRWLRWLHPFLGHPRLWHWSRRGVALGVAIGMFFGLLAPIAQIPLSAAASIALRANIPIAAASTLVTNPVTFAPIYYAAYKLGLWVTGERGTLETYAESLPDPSAPPDLSEPSAPSDPQTGFWQRIGNLGLPLLVGLSIIATVVGFASYVLISLGWYLHVKYKRRRKRVGKP</sequence>
<dbReference type="InterPro" id="IPR018639">
    <property type="entry name" value="DUF2062"/>
</dbReference>
<gene>
    <name evidence="3" type="ORF">SDENCHOL_10609</name>
</gene>
<keyword evidence="1" id="KW-0472">Membrane</keyword>